<comment type="subcellular location">
    <subcellularLocation>
        <location evidence="1">Membrane</location>
        <topology evidence="1">Multi-pass membrane protein</topology>
    </subcellularLocation>
</comment>
<accession>A0ABX7M2N9</accession>
<dbReference type="RefSeq" id="WP_206253827.1">
    <property type="nucleotide sequence ID" value="NZ_CP071060.1"/>
</dbReference>
<proteinExistence type="inferred from homology"/>
<keyword evidence="12" id="KW-1185">Reference proteome</keyword>
<dbReference type="Pfam" id="PF00015">
    <property type="entry name" value="MCPsignal"/>
    <property type="match status" value="1"/>
</dbReference>
<reference evidence="11 12" key="1">
    <citation type="submission" date="2021-02" db="EMBL/GenBank/DDBJ databases">
        <title>Niveibacterium changnyeongensis HC41.</title>
        <authorList>
            <person name="Kang M."/>
        </authorList>
    </citation>
    <scope>NUCLEOTIDE SEQUENCE [LARGE SCALE GENOMIC DNA]</scope>
    <source>
        <strain evidence="11 12">HC41</strain>
    </source>
</reference>
<keyword evidence="3 8" id="KW-1133">Transmembrane helix</keyword>
<evidence type="ECO:0000256" key="4">
    <source>
        <dbReference type="ARBA" id="ARBA00023136"/>
    </source>
</evidence>
<evidence type="ECO:0000259" key="10">
    <source>
        <dbReference type="PROSITE" id="PS50885"/>
    </source>
</evidence>
<gene>
    <name evidence="11" type="ORF">JY500_16320</name>
</gene>
<comment type="similarity">
    <text evidence="6">Belongs to the methyl-accepting chemotaxis (MCP) protein family.</text>
</comment>
<dbReference type="Gene3D" id="6.10.340.10">
    <property type="match status" value="1"/>
</dbReference>
<keyword evidence="4 8" id="KW-0472">Membrane</keyword>
<evidence type="ECO:0000256" key="8">
    <source>
        <dbReference type="SAM" id="Phobius"/>
    </source>
</evidence>
<dbReference type="InterPro" id="IPR004090">
    <property type="entry name" value="Chemotax_Me-accpt_rcpt"/>
</dbReference>
<protein>
    <submittedName>
        <fullName evidence="11">Methyl-accepting chemotaxis protein</fullName>
    </submittedName>
</protein>
<evidence type="ECO:0000256" key="5">
    <source>
        <dbReference type="ARBA" id="ARBA00023224"/>
    </source>
</evidence>
<dbReference type="PANTHER" id="PTHR32089">
    <property type="entry name" value="METHYL-ACCEPTING CHEMOTAXIS PROTEIN MCPB"/>
    <property type="match status" value="1"/>
</dbReference>
<dbReference type="Pfam" id="PF00672">
    <property type="entry name" value="HAMP"/>
    <property type="match status" value="1"/>
</dbReference>
<evidence type="ECO:0000313" key="11">
    <source>
        <dbReference type="EMBL" id="QSI76025.1"/>
    </source>
</evidence>
<dbReference type="InterPro" id="IPR004089">
    <property type="entry name" value="MCPsignal_dom"/>
</dbReference>
<dbReference type="PANTHER" id="PTHR32089:SF119">
    <property type="entry name" value="METHYL-ACCEPTING CHEMOTAXIS PROTEIN CTPL"/>
    <property type="match status" value="1"/>
</dbReference>
<evidence type="ECO:0000256" key="2">
    <source>
        <dbReference type="ARBA" id="ARBA00022692"/>
    </source>
</evidence>
<keyword evidence="2 8" id="KW-0812">Transmembrane</keyword>
<evidence type="ECO:0000256" key="3">
    <source>
        <dbReference type="ARBA" id="ARBA00022989"/>
    </source>
</evidence>
<evidence type="ECO:0000313" key="12">
    <source>
        <dbReference type="Proteomes" id="UP000663570"/>
    </source>
</evidence>
<dbReference type="Proteomes" id="UP000663570">
    <property type="component" value="Chromosome"/>
</dbReference>
<dbReference type="SMART" id="SM00304">
    <property type="entry name" value="HAMP"/>
    <property type="match status" value="1"/>
</dbReference>
<organism evidence="11 12">
    <name type="scientific">Niveibacterium microcysteis</name>
    <dbReference type="NCBI Taxonomy" id="2811415"/>
    <lineage>
        <taxon>Bacteria</taxon>
        <taxon>Pseudomonadati</taxon>
        <taxon>Pseudomonadota</taxon>
        <taxon>Betaproteobacteria</taxon>
        <taxon>Rhodocyclales</taxon>
        <taxon>Rhodocyclaceae</taxon>
        <taxon>Niveibacterium</taxon>
    </lineage>
</organism>
<feature type="transmembrane region" description="Helical" evidence="8">
    <location>
        <begin position="183"/>
        <end position="205"/>
    </location>
</feature>
<dbReference type="Gene3D" id="1.10.287.950">
    <property type="entry name" value="Methyl-accepting chemotaxis protein"/>
    <property type="match status" value="1"/>
</dbReference>
<dbReference type="PRINTS" id="PR00260">
    <property type="entry name" value="CHEMTRNSDUCR"/>
</dbReference>
<sequence>MPRRRLSIQMLLLMLAAAGILAVLLNALLAQTGVRQVAGGIDAILRTQQQVLRQTDVDMMHDAIRGDVLRALLASSGGGDDKAAVQKDFAEHAKRLRENFDRNRQSLPVDARAAADAAAPVVDRYLKAAEALLANPSPQSAELAGFTQDFEALEGSLEKLTDLIAAAAEQERVAAAAAVQASVWRSAAVGVLAAIVLIATALFVYRRIGPPLRRVAREAAAIAASGDLSRRIDGAVGDEIGDAIAAFDRLLAVQQGVVRDALLATQETASAVEALQAVGASVREEAGSQQLMAERASSDFAAVRDNIATVALSAGQALDRARVSGECARDGAQQVREVAGDIRAIAESVHETARVVSSLSDEAVQIATVVGEIKAIADQTNLLALNAAIEAARAGEQGRGFAVVADEVRKLAERTAHSTELIVGTVGRIRNTIDTAVGAIDQSVSGVQASVARAEQAGAAVDEIPRAAGEVECGMTGIQQALAEQQAATQRLDALIGDIAAAAGRNAASAARAAALAEDAGGAMSRLAGSVGRFTV</sequence>
<dbReference type="InterPro" id="IPR003660">
    <property type="entry name" value="HAMP_dom"/>
</dbReference>
<name>A0ABX7M2N9_9RHOO</name>
<evidence type="ECO:0000259" key="9">
    <source>
        <dbReference type="PROSITE" id="PS50111"/>
    </source>
</evidence>
<feature type="domain" description="HAMP" evidence="10">
    <location>
        <begin position="206"/>
        <end position="259"/>
    </location>
</feature>
<evidence type="ECO:0000256" key="6">
    <source>
        <dbReference type="ARBA" id="ARBA00029447"/>
    </source>
</evidence>
<dbReference type="PROSITE" id="PS50111">
    <property type="entry name" value="CHEMOTAXIS_TRANSDUC_2"/>
    <property type="match status" value="1"/>
</dbReference>
<evidence type="ECO:0000256" key="1">
    <source>
        <dbReference type="ARBA" id="ARBA00004141"/>
    </source>
</evidence>
<dbReference type="SMART" id="SM00283">
    <property type="entry name" value="MA"/>
    <property type="match status" value="1"/>
</dbReference>
<evidence type="ECO:0000256" key="7">
    <source>
        <dbReference type="PROSITE-ProRule" id="PRU00284"/>
    </source>
</evidence>
<dbReference type="EMBL" id="CP071060">
    <property type="protein sequence ID" value="QSI76025.1"/>
    <property type="molecule type" value="Genomic_DNA"/>
</dbReference>
<dbReference type="SUPFAM" id="SSF58104">
    <property type="entry name" value="Methyl-accepting chemotaxis protein (MCP) signaling domain"/>
    <property type="match status" value="1"/>
</dbReference>
<keyword evidence="5 7" id="KW-0807">Transducer</keyword>
<feature type="domain" description="Methyl-accepting transducer" evidence="9">
    <location>
        <begin position="264"/>
        <end position="500"/>
    </location>
</feature>
<dbReference type="PROSITE" id="PS50885">
    <property type="entry name" value="HAMP"/>
    <property type="match status" value="1"/>
</dbReference>